<evidence type="ECO:0000259" key="4">
    <source>
        <dbReference type="Pfam" id="PF00557"/>
    </source>
</evidence>
<dbReference type="GO" id="GO:0004177">
    <property type="term" value="F:aminopeptidase activity"/>
    <property type="evidence" value="ECO:0007669"/>
    <property type="project" value="UniProtKB-KW"/>
</dbReference>
<evidence type="ECO:0000256" key="3">
    <source>
        <dbReference type="RuleBase" id="RU000590"/>
    </source>
</evidence>
<evidence type="ECO:0000313" key="7">
    <source>
        <dbReference type="Proteomes" id="UP000460287"/>
    </source>
</evidence>
<dbReference type="Gene3D" id="3.40.350.10">
    <property type="entry name" value="Creatinase/prolidase N-terminal domain"/>
    <property type="match status" value="1"/>
</dbReference>
<dbReference type="InterPro" id="IPR001131">
    <property type="entry name" value="Peptidase_M24B_aminopep-P_CS"/>
</dbReference>
<dbReference type="Pfam" id="PF00557">
    <property type="entry name" value="Peptidase_M24"/>
    <property type="match status" value="1"/>
</dbReference>
<evidence type="ECO:0000256" key="2">
    <source>
        <dbReference type="ARBA" id="ARBA00022801"/>
    </source>
</evidence>
<dbReference type="GO" id="GO:0046872">
    <property type="term" value="F:metal ion binding"/>
    <property type="evidence" value="ECO:0007669"/>
    <property type="project" value="UniProtKB-KW"/>
</dbReference>
<dbReference type="Proteomes" id="UP000460287">
    <property type="component" value="Unassembled WGS sequence"/>
</dbReference>
<evidence type="ECO:0000259" key="5">
    <source>
        <dbReference type="Pfam" id="PF01321"/>
    </source>
</evidence>
<dbReference type="InterPro" id="IPR036005">
    <property type="entry name" value="Creatinase/aminopeptidase-like"/>
</dbReference>
<sequence length="359" mass="39863">MLDKNRLNRVIEGMKEQKLKQMLVSSAASIFYLTGKWIDCGERMIALYINVDGTTKMFINELFPINEDLGVELKWHSDVDNPVDDILTVVDKNEALGVDKNWPCHFLISLMEKSAAKSYVNGSHILDRVRMIKDENEKNLMRKASKLNDQAIDKVIKFLSMDKSEKTVASEVGNIFADMGTQGNSFSPIIGYGPNGADPHHECDGSLPKSGDTVIIDMGCRNEYYCSDMTRTVFLGEPTEEGKKVYNLVLEANKAGIAAVKPGARFCDVDKATRDVIEKAGYGKYFTHRTGHSIGIEVHDFGDVSSANTEVLRPGMIFSVEPGIYLSGNLGVRIEDLVMVTEDGCEVLNAYPKDMIILK</sequence>
<accession>A0A7X2T133</accession>
<keyword evidence="7" id="KW-1185">Reference proteome</keyword>
<dbReference type="PROSITE" id="PS00491">
    <property type="entry name" value="PROLINE_PEPTIDASE"/>
    <property type="match status" value="1"/>
</dbReference>
<keyword evidence="6" id="KW-0031">Aminopeptidase</keyword>
<dbReference type="InterPro" id="IPR000587">
    <property type="entry name" value="Creatinase_N"/>
</dbReference>
<keyword evidence="2" id="KW-0378">Hydrolase</keyword>
<dbReference type="CDD" id="cd01092">
    <property type="entry name" value="APP-like"/>
    <property type="match status" value="1"/>
</dbReference>
<comment type="similarity">
    <text evidence="3">Belongs to the peptidase M24B family.</text>
</comment>
<keyword evidence="1 3" id="KW-0479">Metal-binding</keyword>
<dbReference type="Gene3D" id="3.90.230.10">
    <property type="entry name" value="Creatinase/methionine aminopeptidase superfamily"/>
    <property type="match status" value="1"/>
</dbReference>
<name>A0A7X2T133_9CLOT</name>
<gene>
    <name evidence="6" type="ORF">FYJ33_05000</name>
</gene>
<dbReference type="InterPro" id="IPR050659">
    <property type="entry name" value="Peptidase_M24B"/>
</dbReference>
<evidence type="ECO:0000313" key="6">
    <source>
        <dbReference type="EMBL" id="MSR90795.1"/>
    </source>
</evidence>
<evidence type="ECO:0000256" key="1">
    <source>
        <dbReference type="ARBA" id="ARBA00022723"/>
    </source>
</evidence>
<dbReference type="SUPFAM" id="SSF53092">
    <property type="entry name" value="Creatinase/prolidase N-terminal domain"/>
    <property type="match status" value="1"/>
</dbReference>
<protein>
    <submittedName>
        <fullName evidence="6">Aminopeptidase P family protein</fullName>
    </submittedName>
</protein>
<dbReference type="SUPFAM" id="SSF55920">
    <property type="entry name" value="Creatinase/aminopeptidase"/>
    <property type="match status" value="1"/>
</dbReference>
<dbReference type="InterPro" id="IPR000994">
    <property type="entry name" value="Pept_M24"/>
</dbReference>
<dbReference type="PANTHER" id="PTHR46112:SF3">
    <property type="entry name" value="AMINOPEPTIDASE YPDF"/>
    <property type="match status" value="1"/>
</dbReference>
<feature type="domain" description="Creatinase N-terminal" evidence="5">
    <location>
        <begin position="6"/>
        <end position="132"/>
    </location>
</feature>
<dbReference type="AlphaFoldDB" id="A0A7X2T133"/>
<dbReference type="Pfam" id="PF01321">
    <property type="entry name" value="Creatinase_N"/>
    <property type="match status" value="1"/>
</dbReference>
<dbReference type="EMBL" id="VULX01000004">
    <property type="protein sequence ID" value="MSR90795.1"/>
    <property type="molecule type" value="Genomic_DNA"/>
</dbReference>
<keyword evidence="6" id="KW-0645">Protease</keyword>
<organism evidence="6 7">
    <name type="scientific">Inconstantimicrobium porci</name>
    <dbReference type="NCBI Taxonomy" id="2652291"/>
    <lineage>
        <taxon>Bacteria</taxon>
        <taxon>Bacillati</taxon>
        <taxon>Bacillota</taxon>
        <taxon>Clostridia</taxon>
        <taxon>Eubacteriales</taxon>
        <taxon>Clostridiaceae</taxon>
        <taxon>Inconstantimicrobium</taxon>
    </lineage>
</organism>
<dbReference type="InterPro" id="IPR029149">
    <property type="entry name" value="Creatin/AminoP/Spt16_N"/>
</dbReference>
<dbReference type="PANTHER" id="PTHR46112">
    <property type="entry name" value="AMINOPEPTIDASE"/>
    <property type="match status" value="1"/>
</dbReference>
<dbReference type="RefSeq" id="WP_154530675.1">
    <property type="nucleotide sequence ID" value="NZ_JAQXTV010000048.1"/>
</dbReference>
<feature type="domain" description="Peptidase M24" evidence="4">
    <location>
        <begin position="140"/>
        <end position="342"/>
    </location>
</feature>
<comment type="caution">
    <text evidence="6">The sequence shown here is derived from an EMBL/GenBank/DDBJ whole genome shotgun (WGS) entry which is preliminary data.</text>
</comment>
<reference evidence="6 7" key="1">
    <citation type="submission" date="2019-08" db="EMBL/GenBank/DDBJ databases">
        <title>In-depth cultivation of the pig gut microbiome towards novel bacterial diversity and tailored functional studies.</title>
        <authorList>
            <person name="Wylensek D."/>
            <person name="Hitch T.C.A."/>
            <person name="Clavel T."/>
        </authorList>
    </citation>
    <scope>NUCLEOTIDE SEQUENCE [LARGE SCALE GENOMIC DNA]</scope>
    <source>
        <strain evidence="6 7">WCA-383-APC-5B</strain>
    </source>
</reference>
<proteinExistence type="inferred from homology"/>